<evidence type="ECO:0000313" key="1">
    <source>
        <dbReference type="EMBL" id="DAF46764.1"/>
    </source>
</evidence>
<dbReference type="EMBL" id="BK032544">
    <property type="protein sequence ID" value="DAF46764.1"/>
    <property type="molecule type" value="Genomic_DNA"/>
</dbReference>
<keyword evidence="1" id="KW-0675">Receptor</keyword>
<reference evidence="1" key="1">
    <citation type="journal article" date="2021" name="Proc. Natl. Acad. Sci. U.S.A.">
        <title>A Catalog of Tens of Thousands of Viruses from Human Metagenomes Reveals Hidden Associations with Chronic Diseases.</title>
        <authorList>
            <person name="Tisza M.J."/>
            <person name="Buck C.B."/>
        </authorList>
    </citation>
    <scope>NUCLEOTIDE SEQUENCE</scope>
    <source>
        <strain evidence="1">Ctj0M16</strain>
    </source>
</reference>
<organism evidence="1">
    <name type="scientific">Siphoviridae sp. ctj0M16</name>
    <dbReference type="NCBI Taxonomy" id="2827918"/>
    <lineage>
        <taxon>Viruses</taxon>
        <taxon>Duplodnaviria</taxon>
        <taxon>Heunggongvirae</taxon>
        <taxon>Uroviricota</taxon>
        <taxon>Caudoviricetes</taxon>
    </lineage>
</organism>
<proteinExistence type="predicted"/>
<sequence>MYDFHDLSVNRRIETEPLPIEALNYGGHWLDREIDGYMTLSTSGRNEFSRQINSVDRVDDGAVYLSSRIESKKITVTFQLLASTIEQYNERLKKLKQLLFQPNQSFYFADLQQYHFVGTASALTLDSETLNTTGKIELSLTDPYLHGNVRTIAGSGTQIKVNDNELIYPQTPDKLTFTPTKAVANLVVACADKKISLSVGVDAEQAVVIDFANLNLSINAVDNLMGLTLDSNLSDFYITNGSTISINATGNYKLEYEVKQL</sequence>
<name>A0A8S5S6U3_9CAUD</name>
<protein>
    <submittedName>
        <fullName evidence="1">Receptor binding protein</fullName>
    </submittedName>
</protein>
<dbReference type="Gene3D" id="2.40.30.200">
    <property type="match status" value="1"/>
</dbReference>
<dbReference type="InterPro" id="IPR006520">
    <property type="entry name" value="Dit_BPSPP_N"/>
</dbReference>
<dbReference type="NCBIfam" id="TIGR01633">
    <property type="entry name" value="phi3626_gp14_N"/>
    <property type="match status" value="1"/>
</dbReference>
<dbReference type="Gene3D" id="2.60.120.860">
    <property type="match status" value="1"/>
</dbReference>
<accession>A0A8S5S6U3</accession>